<dbReference type="AlphaFoldDB" id="A0A8T0QQL1"/>
<evidence type="ECO:0000313" key="1">
    <source>
        <dbReference type="EMBL" id="KAG2575285.1"/>
    </source>
</evidence>
<reference evidence="1" key="1">
    <citation type="submission" date="2020-05" db="EMBL/GenBank/DDBJ databases">
        <title>WGS assembly of Panicum virgatum.</title>
        <authorList>
            <person name="Lovell J.T."/>
            <person name="Jenkins J."/>
            <person name="Shu S."/>
            <person name="Juenger T.E."/>
            <person name="Schmutz J."/>
        </authorList>
    </citation>
    <scope>NUCLEOTIDE SEQUENCE</scope>
    <source>
        <strain evidence="1">AP13</strain>
    </source>
</reference>
<dbReference type="EMBL" id="CM029049">
    <property type="protein sequence ID" value="KAG2575285.1"/>
    <property type="molecule type" value="Genomic_DNA"/>
</dbReference>
<proteinExistence type="predicted"/>
<keyword evidence="2" id="KW-1185">Reference proteome</keyword>
<name>A0A8T0QQL1_PANVG</name>
<comment type="caution">
    <text evidence="1">The sequence shown here is derived from an EMBL/GenBank/DDBJ whole genome shotgun (WGS) entry which is preliminary data.</text>
</comment>
<evidence type="ECO:0000313" key="2">
    <source>
        <dbReference type="Proteomes" id="UP000823388"/>
    </source>
</evidence>
<protein>
    <submittedName>
        <fullName evidence="1">Uncharacterized protein</fullName>
    </submittedName>
</protein>
<dbReference type="Proteomes" id="UP000823388">
    <property type="component" value="Chromosome 7K"/>
</dbReference>
<accession>A0A8T0QQL1</accession>
<sequence length="70" mass="7932">MVHTEEYNEGQGYLAEARSCAVRTERTILSPFTKEYRVCAANSSIRLFLEGILLLGGTPQFEMKYLKNDA</sequence>
<organism evidence="1 2">
    <name type="scientific">Panicum virgatum</name>
    <name type="common">Blackwell switchgrass</name>
    <dbReference type="NCBI Taxonomy" id="38727"/>
    <lineage>
        <taxon>Eukaryota</taxon>
        <taxon>Viridiplantae</taxon>
        <taxon>Streptophyta</taxon>
        <taxon>Embryophyta</taxon>
        <taxon>Tracheophyta</taxon>
        <taxon>Spermatophyta</taxon>
        <taxon>Magnoliopsida</taxon>
        <taxon>Liliopsida</taxon>
        <taxon>Poales</taxon>
        <taxon>Poaceae</taxon>
        <taxon>PACMAD clade</taxon>
        <taxon>Panicoideae</taxon>
        <taxon>Panicodae</taxon>
        <taxon>Paniceae</taxon>
        <taxon>Panicinae</taxon>
        <taxon>Panicum</taxon>
        <taxon>Panicum sect. Hiantes</taxon>
    </lineage>
</organism>
<gene>
    <name evidence="1" type="ORF">PVAP13_7KG415240</name>
</gene>